<dbReference type="Proteomes" id="UP000313988">
    <property type="component" value="Unassembled WGS sequence"/>
</dbReference>
<dbReference type="InterPro" id="IPR036116">
    <property type="entry name" value="FN3_sf"/>
</dbReference>
<dbReference type="SMART" id="SM00560">
    <property type="entry name" value="LamGL"/>
    <property type="match status" value="1"/>
</dbReference>
<dbReference type="PANTHER" id="PTHR37467:SF1">
    <property type="entry name" value="EXPORTED CALCIUM-BINDING GLYCOPROTEIN"/>
    <property type="match status" value="1"/>
</dbReference>
<gene>
    <name evidence="9" type="ORF">FHR04_19020</name>
</gene>
<keyword evidence="5" id="KW-1015">Disulfide bond</keyword>
<dbReference type="AlphaFoldDB" id="A0A5C4XUQ5"/>
<dbReference type="PROSITE" id="PS50853">
    <property type="entry name" value="FN3"/>
    <property type="match status" value="1"/>
</dbReference>
<dbReference type="SUPFAM" id="SSF49265">
    <property type="entry name" value="Fibronectin type III"/>
    <property type="match status" value="1"/>
</dbReference>
<name>A0A5C4XUQ5_9DEIO</name>
<comment type="subcellular location">
    <subcellularLocation>
        <location evidence="1">Secreted</location>
    </subcellularLocation>
</comment>
<dbReference type="PANTHER" id="PTHR37467">
    <property type="entry name" value="EXPORTED CALCIUM-BINDING GLYCOPROTEIN-RELATED"/>
    <property type="match status" value="1"/>
</dbReference>
<feature type="domain" description="Fibronectin type-III" evidence="8">
    <location>
        <begin position="107"/>
        <end position="196"/>
    </location>
</feature>
<keyword evidence="2" id="KW-0964">Secreted</keyword>
<feature type="compositionally biased region" description="Low complexity" evidence="6">
    <location>
        <begin position="81"/>
        <end position="91"/>
    </location>
</feature>
<feature type="compositionally biased region" description="Polar residues" evidence="6">
    <location>
        <begin position="297"/>
        <end position="307"/>
    </location>
</feature>
<evidence type="ECO:0000256" key="1">
    <source>
        <dbReference type="ARBA" id="ARBA00004613"/>
    </source>
</evidence>
<evidence type="ECO:0000256" key="5">
    <source>
        <dbReference type="ARBA" id="ARBA00023157"/>
    </source>
</evidence>
<dbReference type="PROSITE" id="PS00018">
    <property type="entry name" value="EF_HAND_1"/>
    <property type="match status" value="1"/>
</dbReference>
<evidence type="ECO:0000256" key="2">
    <source>
        <dbReference type="ARBA" id="ARBA00022525"/>
    </source>
</evidence>
<evidence type="ECO:0000259" key="7">
    <source>
        <dbReference type="PROSITE" id="PS50093"/>
    </source>
</evidence>
<dbReference type="InterPro" id="IPR013320">
    <property type="entry name" value="ConA-like_dom_sf"/>
</dbReference>
<protein>
    <recommendedName>
        <fullName evidence="11">PKD domain-containing protein</fullName>
    </recommendedName>
</protein>
<dbReference type="InterPro" id="IPR000601">
    <property type="entry name" value="PKD_dom"/>
</dbReference>
<dbReference type="OrthoDB" id="52180at2"/>
<dbReference type="InterPro" id="IPR053180">
    <property type="entry name" value="Ca-binding_acidic-repeat"/>
</dbReference>
<feature type="region of interest" description="Disordered" evidence="6">
    <location>
        <begin position="1"/>
        <end position="32"/>
    </location>
</feature>
<reference evidence="9 10" key="1">
    <citation type="submission" date="2019-06" db="EMBL/GenBank/DDBJ databases">
        <title>Genome sequence of Deinococcus radiopugnans ATCC 19172.</title>
        <authorList>
            <person name="Maclea K.S."/>
            <person name="Maynard C.R."/>
        </authorList>
    </citation>
    <scope>NUCLEOTIDE SEQUENCE [LARGE SCALE GENOMIC DNA]</scope>
    <source>
        <strain evidence="9 10">ATCC 19172</strain>
    </source>
</reference>
<evidence type="ECO:0000256" key="4">
    <source>
        <dbReference type="ARBA" id="ARBA00022837"/>
    </source>
</evidence>
<dbReference type="InterPro" id="IPR059100">
    <property type="entry name" value="TSP3_bac"/>
</dbReference>
<feature type="region of interest" description="Disordered" evidence="6">
    <location>
        <begin position="223"/>
        <end position="312"/>
    </location>
</feature>
<dbReference type="InterPro" id="IPR013783">
    <property type="entry name" value="Ig-like_fold"/>
</dbReference>
<evidence type="ECO:0000256" key="3">
    <source>
        <dbReference type="ARBA" id="ARBA00022729"/>
    </source>
</evidence>
<organism evidence="9 10">
    <name type="scientific">Deinococcus radiopugnans ATCC 19172</name>
    <dbReference type="NCBI Taxonomy" id="585398"/>
    <lineage>
        <taxon>Bacteria</taxon>
        <taxon>Thermotogati</taxon>
        <taxon>Deinococcota</taxon>
        <taxon>Deinococci</taxon>
        <taxon>Deinococcales</taxon>
        <taxon>Deinococcaceae</taxon>
        <taxon>Deinococcus</taxon>
    </lineage>
</organism>
<accession>A0A5C4XUQ5</accession>
<dbReference type="EMBL" id="VDMO01000035">
    <property type="protein sequence ID" value="TNM67011.1"/>
    <property type="molecule type" value="Genomic_DNA"/>
</dbReference>
<feature type="compositionally biased region" description="Basic and acidic residues" evidence="6">
    <location>
        <begin position="741"/>
        <end position="757"/>
    </location>
</feature>
<dbReference type="CDD" id="cd00146">
    <property type="entry name" value="PKD"/>
    <property type="match status" value="1"/>
</dbReference>
<evidence type="ECO:0000256" key="6">
    <source>
        <dbReference type="SAM" id="MobiDB-lite"/>
    </source>
</evidence>
<feature type="domain" description="PKD" evidence="7">
    <location>
        <begin position="828"/>
        <end position="882"/>
    </location>
</feature>
<proteinExistence type="predicted"/>
<evidence type="ECO:0000313" key="10">
    <source>
        <dbReference type="Proteomes" id="UP000313988"/>
    </source>
</evidence>
<evidence type="ECO:0000313" key="9">
    <source>
        <dbReference type="EMBL" id="TNM67011.1"/>
    </source>
</evidence>
<dbReference type="Pfam" id="PF13385">
    <property type="entry name" value="Laminin_G_3"/>
    <property type="match status" value="1"/>
</dbReference>
<evidence type="ECO:0008006" key="11">
    <source>
        <dbReference type="Google" id="ProtNLM"/>
    </source>
</evidence>
<dbReference type="InterPro" id="IPR035986">
    <property type="entry name" value="PKD_dom_sf"/>
</dbReference>
<feature type="compositionally biased region" description="Acidic residues" evidence="6">
    <location>
        <begin position="260"/>
        <end position="269"/>
    </location>
</feature>
<feature type="region of interest" description="Disordered" evidence="6">
    <location>
        <begin position="427"/>
        <end position="450"/>
    </location>
</feature>
<dbReference type="InterPro" id="IPR018247">
    <property type="entry name" value="EF_Hand_1_Ca_BS"/>
</dbReference>
<sequence length="1115" mass="116061">MSLSHAARCSRGTRRMTSAPASSRLRRRQRRRWTQTLQLTVDRSPPASPPHFTCPLGVFMNKSLPTILLTATLSLGLLGSCSSPSSAQPPQDTGGPTKPDQPGAPSAPTNFRVRAADVSSVTLGWDAVSGAAGYVLERKTSGDYAALATPGASETTYTDTGLTPGVTYTYRLKVKTAAGESGYSAEVKGVASVAGADSDGDGISDADEQAGYDVSIKEAGTEKKTYHVTSDPLKADSDGDGLSDGQERALFTDPNKKDTDDDGLSDADEVNIWASKPNDRDSDGDAQGNPLLFDGSEVNTYGTSPTLADTDGDKYSDYTEIIDRGGRYNPLIANTPRLELSQVTAPSIELNVVRTSDNSVVKSHTASLQLGQQDSRSATDAQTQRVTADVSATVGAEISGGTDGFNAKASASLTVSAGYGYEQTASYTTDSVRSSQQTSEDALSESAAQGTTLSGGRLNVGFKVRNTGDISFNFKDLTVTALRRDPANPSSYLVVGNMTPALGAGGAVLSNGGATGTLAASLDLPADLALTLMGRPQDLLFEFSSYNLLDDAGRNFEFLKETTNAQTALVVIDYGNGDIVRERVATNVQRAGGRIVGIKLSKVLKDILKLPYATASAGGVQVLKTLRDNGSAFQGDVTSGAADHSLWATVGSNNLSIAPNTNFDDIVLTQNSEIRLVRVQDQDQDRLLSNDEYLYGTSDTNKDSDGDGLSDYDEAKVGWDVVTAGVVKGYPRRVYSNPTLKDADRDGLSDAQEKAKGTDPLNPDTDRDGDGDASDPQPLDPGVTSNVAPVIGSAAASVGIVGTPERVSLSGTASDQNNNLSGVTIAWGDGATSSVTSNPAAFAATHDYAASGSYTVSVIGTDSKGLTSPARTVTVNVTNFKTGLKAFYPLQSGGKDESGNALDASLNGAGCIKPTADRWNVNTQALLFNADSGSAGCGGDASGGMTTPGLNLKTPFSISFWVKPNGTNAQNDSWLVGQRGDAAAAYLGSVHGHAGQAGRVSFAIAGSGGDLKVTDAQDVSTSAWTHYVAVVDVTGSASTLTLYRNGTVAGSASKPAVYALATNNVWYVAGGSEGSNNNSGDSLYYGGFDDLRFYTRALAPYEIKALSQFDRFPKP</sequence>
<dbReference type="Pfam" id="PF00041">
    <property type="entry name" value="fn3"/>
    <property type="match status" value="1"/>
</dbReference>
<dbReference type="InterPro" id="IPR006558">
    <property type="entry name" value="LamG-like"/>
</dbReference>
<keyword evidence="3" id="KW-0732">Signal</keyword>
<dbReference type="Pfam" id="PF18911">
    <property type="entry name" value="PKD_4"/>
    <property type="match status" value="1"/>
</dbReference>
<evidence type="ECO:0000259" key="8">
    <source>
        <dbReference type="PROSITE" id="PS50853"/>
    </source>
</evidence>
<dbReference type="CDD" id="cd00063">
    <property type="entry name" value="FN3"/>
    <property type="match status" value="1"/>
</dbReference>
<dbReference type="Pfam" id="PF18884">
    <property type="entry name" value="TSP3_bac"/>
    <property type="match status" value="5"/>
</dbReference>
<dbReference type="SUPFAM" id="SSF49299">
    <property type="entry name" value="PKD domain"/>
    <property type="match status" value="1"/>
</dbReference>
<dbReference type="SUPFAM" id="SSF49899">
    <property type="entry name" value="Concanavalin A-like lectins/glucanases"/>
    <property type="match status" value="1"/>
</dbReference>
<comment type="caution">
    <text evidence="9">The sequence shown here is derived from an EMBL/GenBank/DDBJ whole genome shotgun (WGS) entry which is preliminary data.</text>
</comment>
<feature type="region of interest" description="Disordered" evidence="6">
    <location>
        <begin position="734"/>
        <end position="787"/>
    </location>
</feature>
<dbReference type="Gene3D" id="2.60.40.10">
    <property type="entry name" value="Immunoglobulins"/>
    <property type="match status" value="2"/>
</dbReference>
<keyword evidence="4" id="KW-0106">Calcium</keyword>
<dbReference type="InterPro" id="IPR003961">
    <property type="entry name" value="FN3_dom"/>
</dbReference>
<dbReference type="Gene3D" id="2.60.120.200">
    <property type="match status" value="1"/>
</dbReference>
<feature type="region of interest" description="Disordered" evidence="6">
    <location>
        <begin position="81"/>
        <end position="109"/>
    </location>
</feature>
<dbReference type="PROSITE" id="PS50093">
    <property type="entry name" value="PKD"/>
    <property type="match status" value="1"/>
</dbReference>
<dbReference type="SMART" id="SM00060">
    <property type="entry name" value="FN3"/>
    <property type="match status" value="1"/>
</dbReference>